<feature type="region of interest" description="Disordered" evidence="1">
    <location>
        <begin position="1"/>
        <end position="40"/>
    </location>
</feature>
<reference evidence="2 3" key="1">
    <citation type="submission" date="2017-01" db="EMBL/GenBank/DDBJ databases">
        <title>The cable genome- insights into the physiology and evolution of filamentous bacteria capable of sulfide oxidation via long distance electron transfer.</title>
        <authorList>
            <person name="Schreiber L."/>
            <person name="Bjerg J.T."/>
            <person name="Boggild A."/>
            <person name="Van De Vossenberg J."/>
            <person name="Meysman F."/>
            <person name="Nielsen L.P."/>
            <person name="Schramm A."/>
            <person name="Kjeldsen K.U."/>
        </authorList>
    </citation>
    <scope>NUCLEOTIDE SEQUENCE [LARGE SCALE GENOMIC DNA]</scope>
    <source>
        <strain evidence="2">A5</strain>
    </source>
</reference>
<dbReference type="AlphaFoldDB" id="A0A444JAC1"/>
<evidence type="ECO:0000256" key="1">
    <source>
        <dbReference type="SAM" id="MobiDB-lite"/>
    </source>
</evidence>
<accession>A0A444JAC1</accession>
<keyword evidence="3" id="KW-1185">Reference proteome</keyword>
<dbReference type="InterPro" id="IPR008979">
    <property type="entry name" value="Galactose-bd-like_sf"/>
</dbReference>
<name>A0A444JAC1_9BACT</name>
<sequence>MDMSSGSSGTDGSVGNNDGGGTEDNSGVDTPGSGTETIKFKSPIRIGDDIDYNGTHDDNFIINTPDGIVYSESFALSDGFSSGTLKYTIAGAMEAAQIYMNGSLVGRSCNPGNTAYAKKECDPIDVTSQLKSGNNTLKISCVLYLPDNITPYDDIEIYDMRLVLER</sequence>
<feature type="compositionally biased region" description="Polar residues" evidence="1">
    <location>
        <begin position="23"/>
        <end position="36"/>
    </location>
</feature>
<gene>
    <name evidence="2" type="ORF">VU01_14051</name>
</gene>
<dbReference type="Gene3D" id="2.60.120.260">
    <property type="entry name" value="Galactose-binding domain-like"/>
    <property type="match status" value="1"/>
</dbReference>
<dbReference type="SUPFAM" id="SSF49785">
    <property type="entry name" value="Galactose-binding domain-like"/>
    <property type="match status" value="1"/>
</dbReference>
<evidence type="ECO:0000313" key="2">
    <source>
        <dbReference type="EMBL" id="RWX50023.1"/>
    </source>
</evidence>
<comment type="caution">
    <text evidence="2">The sequence shown here is derived from an EMBL/GenBank/DDBJ whole genome shotgun (WGS) entry which is preliminary data.</text>
</comment>
<protein>
    <submittedName>
        <fullName evidence="2">Uncharacterized protein</fullName>
    </submittedName>
</protein>
<proteinExistence type="predicted"/>
<evidence type="ECO:0000313" key="3">
    <source>
        <dbReference type="Proteomes" id="UP000288892"/>
    </source>
</evidence>
<organism evidence="2 3">
    <name type="scientific">Candidatus Electrothrix marina</name>
    <dbReference type="NCBI Taxonomy" id="1859130"/>
    <lineage>
        <taxon>Bacteria</taxon>
        <taxon>Pseudomonadati</taxon>
        <taxon>Thermodesulfobacteriota</taxon>
        <taxon>Desulfobulbia</taxon>
        <taxon>Desulfobulbales</taxon>
        <taxon>Desulfobulbaceae</taxon>
        <taxon>Candidatus Electrothrix</taxon>
    </lineage>
</organism>
<dbReference type="EMBL" id="MTKS01000405">
    <property type="protein sequence ID" value="RWX50023.1"/>
    <property type="molecule type" value="Genomic_DNA"/>
</dbReference>
<feature type="compositionally biased region" description="Low complexity" evidence="1">
    <location>
        <begin position="1"/>
        <end position="16"/>
    </location>
</feature>
<dbReference type="Proteomes" id="UP000288892">
    <property type="component" value="Unassembled WGS sequence"/>
</dbReference>